<proteinExistence type="predicted"/>
<dbReference type="EMBL" id="AGBW02014330">
    <property type="protein sequence ID" value="OWR41852.1"/>
    <property type="molecule type" value="Genomic_DNA"/>
</dbReference>
<dbReference type="KEGG" id="dpl:KGM_201005"/>
<accession>A0A212EK12</accession>
<name>A0A212EK12_DANPL</name>
<evidence type="ECO:0000313" key="2">
    <source>
        <dbReference type="Proteomes" id="UP000007151"/>
    </source>
</evidence>
<dbReference type="Proteomes" id="UP000007151">
    <property type="component" value="Unassembled WGS sequence"/>
</dbReference>
<gene>
    <name evidence="1" type="ORF">KGM_201005</name>
</gene>
<dbReference type="InParanoid" id="A0A212EK12"/>
<protein>
    <submittedName>
        <fullName evidence="1">Uncharacterized protein</fullName>
    </submittedName>
</protein>
<dbReference type="AlphaFoldDB" id="A0A212EK12"/>
<evidence type="ECO:0000313" key="1">
    <source>
        <dbReference type="EMBL" id="OWR41852.1"/>
    </source>
</evidence>
<sequence>MADTSPATSIIEGTVKFRDGKKQNIQRAYVLYQLLMHLMTVNYSRSKLRESDLYVHVTSNIMAYQCDNILRIGNIDIQKYVADKIMDTFTAAHLNMTLTVKSIHELNAIWILLPYARPPRVLEAAAVNTCQGTGLKRLSSAFIEDVTLTS</sequence>
<reference evidence="1 2" key="1">
    <citation type="journal article" date="2011" name="Cell">
        <title>The monarch butterfly genome yields insights into long-distance migration.</title>
        <authorList>
            <person name="Zhan S."/>
            <person name="Merlin C."/>
            <person name="Boore J.L."/>
            <person name="Reppert S.M."/>
        </authorList>
    </citation>
    <scope>NUCLEOTIDE SEQUENCE [LARGE SCALE GENOMIC DNA]</scope>
    <source>
        <strain evidence="1">F-2</strain>
    </source>
</reference>
<organism evidence="1 2">
    <name type="scientific">Danaus plexippus plexippus</name>
    <dbReference type="NCBI Taxonomy" id="278856"/>
    <lineage>
        <taxon>Eukaryota</taxon>
        <taxon>Metazoa</taxon>
        <taxon>Ecdysozoa</taxon>
        <taxon>Arthropoda</taxon>
        <taxon>Hexapoda</taxon>
        <taxon>Insecta</taxon>
        <taxon>Pterygota</taxon>
        <taxon>Neoptera</taxon>
        <taxon>Endopterygota</taxon>
        <taxon>Lepidoptera</taxon>
        <taxon>Glossata</taxon>
        <taxon>Ditrysia</taxon>
        <taxon>Papilionoidea</taxon>
        <taxon>Nymphalidae</taxon>
        <taxon>Danainae</taxon>
        <taxon>Danaini</taxon>
        <taxon>Danaina</taxon>
        <taxon>Danaus</taxon>
        <taxon>Danaus</taxon>
    </lineage>
</organism>
<comment type="caution">
    <text evidence="1">The sequence shown here is derived from an EMBL/GenBank/DDBJ whole genome shotgun (WGS) entry which is preliminary data.</text>
</comment>
<keyword evidence="2" id="KW-1185">Reference proteome</keyword>